<dbReference type="PANTHER" id="PTHR47197">
    <property type="entry name" value="PROTEIN NIRF"/>
    <property type="match status" value="1"/>
</dbReference>
<sequence>MNLFRYNLGAPNFGATLVMATAVSFCFGDPAQASINDLYVVGGNNTAYVVRTNSQGVPQGVVRTIALGNCPQAARVSPDRTQVWVVNGCDATVTAINTSTYATQTFPVGTAGTNFPTFLAFSPVSNAAYVIDGNTNQVLFFDTYTHTQTGTVGVGNTPGYAAVTPNGARLYVTNYFDNSVSVVNTYSKSIITTIVLPNTNPPGTSTPPNDSVDGCSATSLESVSPPSPQGVAASADGNYVYVVNGYSANLSPCKNGGNGDIPFQQSTVNVISTWSNTIVGTVLTGGDSADFPAFSPDGSKLYVTNTGNDDYPLTTIGVLNASSRSGGPRAVITLPNGWSGPTEVDTDPDPRDNLVYVATDQNGVAAVNTLSNAVVGQVPLVDTTNGAFPTSIAVVRRW</sequence>
<accession>A0A6B8KG21</accession>
<dbReference type="RefSeq" id="WP_136496901.1">
    <property type="nucleotide sequence ID" value="NZ_CP046052.1"/>
</dbReference>
<protein>
    <submittedName>
        <fullName evidence="2">Beta-propeller fold lactonase family protein</fullName>
    </submittedName>
</protein>
<name>A0A6B8KG21_9HYPH</name>
<proteinExistence type="predicted"/>
<dbReference type="Pfam" id="PF10282">
    <property type="entry name" value="Lactonase"/>
    <property type="match status" value="1"/>
</dbReference>
<keyword evidence="3" id="KW-1185">Reference proteome</keyword>
<dbReference type="Proteomes" id="UP000309061">
    <property type="component" value="Chromosome"/>
</dbReference>
<dbReference type="SUPFAM" id="SSF51004">
    <property type="entry name" value="C-terminal (heme d1) domain of cytochrome cd1-nitrite reductase"/>
    <property type="match status" value="1"/>
</dbReference>
<gene>
    <name evidence="2" type="ORF">H2LOC_013785</name>
</gene>
<dbReference type="InterPro" id="IPR019405">
    <property type="entry name" value="Lactonase_7-beta_prop"/>
</dbReference>
<feature type="compositionally biased region" description="Low complexity" evidence="1">
    <location>
        <begin position="197"/>
        <end position="209"/>
    </location>
</feature>
<dbReference type="InterPro" id="IPR015943">
    <property type="entry name" value="WD40/YVTN_repeat-like_dom_sf"/>
</dbReference>
<dbReference type="AlphaFoldDB" id="A0A6B8KG21"/>
<evidence type="ECO:0000256" key="1">
    <source>
        <dbReference type="SAM" id="MobiDB-lite"/>
    </source>
</evidence>
<feature type="region of interest" description="Disordered" evidence="1">
    <location>
        <begin position="197"/>
        <end position="229"/>
    </location>
</feature>
<dbReference type="EMBL" id="CP046052">
    <property type="protein sequence ID" value="QGM46677.1"/>
    <property type="molecule type" value="Genomic_DNA"/>
</dbReference>
<dbReference type="InterPro" id="IPR011048">
    <property type="entry name" value="Haem_d1_sf"/>
</dbReference>
<dbReference type="InterPro" id="IPR051200">
    <property type="entry name" value="Host-pathogen_enzymatic-act"/>
</dbReference>
<dbReference type="Gene3D" id="2.130.10.10">
    <property type="entry name" value="YVTN repeat-like/Quinoprotein amine dehydrogenase"/>
    <property type="match status" value="2"/>
</dbReference>
<dbReference type="PANTHER" id="PTHR47197:SF3">
    <property type="entry name" value="DIHYDRO-HEME D1 DEHYDROGENASE"/>
    <property type="match status" value="1"/>
</dbReference>
<evidence type="ECO:0000313" key="2">
    <source>
        <dbReference type="EMBL" id="QGM46677.1"/>
    </source>
</evidence>
<organism evidence="2 3">
    <name type="scientific">Methylocystis heyeri</name>
    <dbReference type="NCBI Taxonomy" id="391905"/>
    <lineage>
        <taxon>Bacteria</taxon>
        <taxon>Pseudomonadati</taxon>
        <taxon>Pseudomonadota</taxon>
        <taxon>Alphaproteobacteria</taxon>
        <taxon>Hyphomicrobiales</taxon>
        <taxon>Methylocystaceae</taxon>
        <taxon>Methylocystis</taxon>
    </lineage>
</organism>
<dbReference type="KEGG" id="mhey:H2LOC_013785"/>
<reference evidence="2 3" key="1">
    <citation type="submission" date="2019-11" db="EMBL/GenBank/DDBJ databases">
        <title>The genome sequence of Methylocystis heyeri.</title>
        <authorList>
            <person name="Oshkin I.Y."/>
            <person name="Miroshnikov K."/>
            <person name="Dedysh S.N."/>
        </authorList>
    </citation>
    <scope>NUCLEOTIDE SEQUENCE [LARGE SCALE GENOMIC DNA]</scope>
    <source>
        <strain evidence="2 3">H2</strain>
    </source>
</reference>
<dbReference type="OrthoDB" id="7195851at2"/>
<evidence type="ECO:0000313" key="3">
    <source>
        <dbReference type="Proteomes" id="UP000309061"/>
    </source>
</evidence>